<evidence type="ECO:0000256" key="4">
    <source>
        <dbReference type="ARBA" id="ARBA00013208"/>
    </source>
</evidence>
<keyword evidence="7" id="KW-1133">Transmembrane helix</keyword>
<evidence type="ECO:0000256" key="8">
    <source>
        <dbReference type="SAM" id="MobiDB-lite"/>
    </source>
</evidence>
<dbReference type="GO" id="GO:0006465">
    <property type="term" value="P:signal peptide processing"/>
    <property type="evidence" value="ECO:0007669"/>
    <property type="project" value="InterPro"/>
</dbReference>
<dbReference type="GO" id="GO:0004252">
    <property type="term" value="F:serine-type endopeptidase activity"/>
    <property type="evidence" value="ECO:0007669"/>
    <property type="project" value="InterPro"/>
</dbReference>
<evidence type="ECO:0000313" key="10">
    <source>
        <dbReference type="EMBL" id="TFU34614.1"/>
    </source>
</evidence>
<keyword evidence="11" id="KW-1185">Reference proteome</keyword>
<dbReference type="Gene3D" id="2.10.109.10">
    <property type="entry name" value="Umud Fragment, subunit A"/>
    <property type="match status" value="1"/>
</dbReference>
<dbReference type="AlphaFoldDB" id="A0A4Y9FZY9"/>
<comment type="caution">
    <text evidence="10">The sequence shown here is derived from an EMBL/GenBank/DDBJ whole genome shotgun (WGS) entry which is preliminary data.</text>
</comment>
<evidence type="ECO:0000313" key="11">
    <source>
        <dbReference type="Proteomes" id="UP000298358"/>
    </source>
</evidence>
<dbReference type="EMBL" id="SPQB01000001">
    <property type="protein sequence ID" value="TFU34614.1"/>
    <property type="molecule type" value="Genomic_DNA"/>
</dbReference>
<feature type="active site" evidence="6">
    <location>
        <position position="141"/>
    </location>
</feature>
<keyword evidence="5 7" id="KW-0378">Hydrolase</keyword>
<dbReference type="GO" id="GO:0005886">
    <property type="term" value="C:plasma membrane"/>
    <property type="evidence" value="ECO:0007669"/>
    <property type="project" value="UniProtKB-SubCell"/>
</dbReference>
<organism evidence="10 11">
    <name type="scientific">Microbacterium paludicola</name>
    <dbReference type="NCBI Taxonomy" id="300019"/>
    <lineage>
        <taxon>Bacteria</taxon>
        <taxon>Bacillati</taxon>
        <taxon>Actinomycetota</taxon>
        <taxon>Actinomycetes</taxon>
        <taxon>Micrococcales</taxon>
        <taxon>Microbacteriaceae</taxon>
        <taxon>Microbacterium</taxon>
    </lineage>
</organism>
<reference evidence="10 11" key="1">
    <citation type="submission" date="2019-03" db="EMBL/GenBank/DDBJ databases">
        <title>Diversity of the mouse oral microbiome.</title>
        <authorList>
            <person name="Joseph S."/>
            <person name="Aduse-Opoku J."/>
            <person name="Curtis M."/>
            <person name="Wade W."/>
            <person name="Hashim A."/>
        </authorList>
    </citation>
    <scope>NUCLEOTIDE SEQUENCE [LARGE SCALE GENOMIC DNA]</scope>
    <source>
        <strain evidence="10 11">P1012</strain>
    </source>
</reference>
<evidence type="ECO:0000256" key="2">
    <source>
        <dbReference type="ARBA" id="ARBA00004401"/>
    </source>
</evidence>
<keyword evidence="7" id="KW-0812">Transmembrane</keyword>
<feature type="active site" evidence="6">
    <location>
        <position position="68"/>
    </location>
</feature>
<keyword evidence="7" id="KW-0472">Membrane</keyword>
<feature type="transmembrane region" description="Helical" evidence="7">
    <location>
        <begin position="36"/>
        <end position="58"/>
    </location>
</feature>
<dbReference type="PANTHER" id="PTHR43390">
    <property type="entry name" value="SIGNAL PEPTIDASE I"/>
    <property type="match status" value="1"/>
</dbReference>
<comment type="subcellular location">
    <subcellularLocation>
        <location evidence="2">Cell membrane</location>
        <topology evidence="2">Single-pass type II membrane protein</topology>
    </subcellularLocation>
    <subcellularLocation>
        <location evidence="7">Membrane</location>
        <topology evidence="7">Single-pass type II membrane protein</topology>
    </subcellularLocation>
</comment>
<sequence>MSTDPTASAAPLYRRDRRQAEQTAAEQRRSRGWMGFLRDVVVIVVIAVLVSFLVKTFVVRSFFIPSASMEDTLIIDDRILVDELTPNWTGYSRGDVVVFRDPGGWLDPVPETERTPIAAGVEWVLSLVGLSASDSDDHLVKRIIGMPGDHVVCCNALGQVSVNDVPVDELGYLKLPAGDRQASNIEFDVTVPEGSLWVMGDNRDSSKDSRYNREQPGNGFVPLDHVVGKVFLRTWPFDRFGGIDGHHEVFSGVPRIEEGEG</sequence>
<evidence type="ECO:0000256" key="1">
    <source>
        <dbReference type="ARBA" id="ARBA00000677"/>
    </source>
</evidence>
<dbReference type="Pfam" id="PF10502">
    <property type="entry name" value="Peptidase_S26"/>
    <property type="match status" value="1"/>
</dbReference>
<comment type="similarity">
    <text evidence="3 7">Belongs to the peptidase S26 family.</text>
</comment>
<dbReference type="PROSITE" id="PS00761">
    <property type="entry name" value="SPASE_I_3"/>
    <property type="match status" value="1"/>
</dbReference>
<dbReference type="CDD" id="cd06530">
    <property type="entry name" value="S26_SPase_I"/>
    <property type="match status" value="1"/>
</dbReference>
<dbReference type="EC" id="3.4.21.89" evidence="4 7"/>
<evidence type="ECO:0000256" key="7">
    <source>
        <dbReference type="RuleBase" id="RU362042"/>
    </source>
</evidence>
<protein>
    <recommendedName>
        <fullName evidence="4 7">Signal peptidase I</fullName>
        <ecNumber evidence="4 7">3.4.21.89</ecNumber>
    </recommendedName>
</protein>
<dbReference type="SUPFAM" id="SSF51306">
    <property type="entry name" value="LexA/Signal peptidase"/>
    <property type="match status" value="1"/>
</dbReference>
<evidence type="ECO:0000259" key="9">
    <source>
        <dbReference type="Pfam" id="PF10502"/>
    </source>
</evidence>
<dbReference type="InterPro" id="IPR000223">
    <property type="entry name" value="Pept_S26A_signal_pept_1"/>
</dbReference>
<feature type="domain" description="Peptidase S26" evidence="9">
    <location>
        <begin position="38"/>
        <end position="235"/>
    </location>
</feature>
<accession>A0A4Y9FZY9</accession>
<dbReference type="PRINTS" id="PR00727">
    <property type="entry name" value="LEADERPTASE"/>
</dbReference>
<dbReference type="InterPro" id="IPR019758">
    <property type="entry name" value="Pept_S26A_signal_pept_1_CS"/>
</dbReference>
<dbReference type="InterPro" id="IPR036286">
    <property type="entry name" value="LexA/Signal_pep-like_sf"/>
</dbReference>
<evidence type="ECO:0000256" key="3">
    <source>
        <dbReference type="ARBA" id="ARBA00009370"/>
    </source>
</evidence>
<comment type="catalytic activity">
    <reaction evidence="1 7">
        <text>Cleavage of hydrophobic, N-terminal signal or leader sequences from secreted and periplasmic proteins.</text>
        <dbReference type="EC" id="3.4.21.89"/>
    </reaction>
</comment>
<dbReference type="GO" id="GO:0009003">
    <property type="term" value="F:signal peptidase activity"/>
    <property type="evidence" value="ECO:0007669"/>
    <property type="project" value="UniProtKB-EC"/>
</dbReference>
<dbReference type="InterPro" id="IPR019533">
    <property type="entry name" value="Peptidase_S26"/>
</dbReference>
<proteinExistence type="inferred from homology"/>
<name>A0A4Y9FZY9_9MICO</name>
<dbReference type="OrthoDB" id="9815782at2"/>
<gene>
    <name evidence="10" type="primary">lepB</name>
    <name evidence="10" type="ORF">E4U02_00435</name>
</gene>
<dbReference type="NCBIfam" id="TIGR02227">
    <property type="entry name" value="sigpep_I_bact"/>
    <property type="match status" value="1"/>
</dbReference>
<feature type="region of interest" description="Disordered" evidence="8">
    <location>
        <begin position="1"/>
        <end position="21"/>
    </location>
</feature>
<evidence type="ECO:0000256" key="6">
    <source>
        <dbReference type="PIRSR" id="PIRSR600223-1"/>
    </source>
</evidence>
<evidence type="ECO:0000256" key="5">
    <source>
        <dbReference type="ARBA" id="ARBA00022801"/>
    </source>
</evidence>
<dbReference type="PANTHER" id="PTHR43390:SF1">
    <property type="entry name" value="CHLOROPLAST PROCESSING PEPTIDASE"/>
    <property type="match status" value="1"/>
</dbReference>
<keyword evidence="7" id="KW-0645">Protease</keyword>
<dbReference type="Proteomes" id="UP000298358">
    <property type="component" value="Unassembled WGS sequence"/>
</dbReference>